<evidence type="ECO:0000313" key="2">
    <source>
        <dbReference type="Proteomes" id="UP000222310"/>
    </source>
</evidence>
<evidence type="ECO:0000313" key="1">
    <source>
        <dbReference type="EMBL" id="PHK02496.1"/>
    </source>
</evidence>
<gene>
    <name evidence="1" type="ORF">VF08_18345</name>
</gene>
<sequence length="225" mass="24140">MPLYRQPIQQTILDALGERVTDAENLVTAVSAQNANLLTRIAALESNLDHPGYVSGRYYQGIQGIYTDTSSSNGLNVTGITYVPFPVHDSVSINRLVIFCPSGITDANATIGIYSNLNGLPHDLLISSGNLPAATAGIKESIISLNLDRNWYWFAGITTKAPALYCSGLFLGNNHIFGQTTPNTNSSSCSLRNTGTYSTLPLIAPTNNLSLLNGSAAPLFWFKVN</sequence>
<proteinExistence type="predicted"/>
<dbReference type="EMBL" id="LAHD01000052">
    <property type="protein sequence ID" value="PHK02496.1"/>
    <property type="molecule type" value="Genomic_DNA"/>
</dbReference>
<name>A0A9Q5ZAZ9_NOSLI</name>
<dbReference type="GeneID" id="57098115"/>
<dbReference type="Proteomes" id="UP000222310">
    <property type="component" value="Unassembled WGS sequence"/>
</dbReference>
<dbReference type="RefSeq" id="WP_099073442.1">
    <property type="nucleotide sequence ID" value="NZ_LAHD01000052.1"/>
</dbReference>
<dbReference type="AlphaFoldDB" id="A0A9Q5ZAZ9"/>
<reference evidence="1 2" key="1">
    <citation type="submission" date="2015-02" db="EMBL/GenBank/DDBJ databases">
        <title>Nostoc linckia genome annotation.</title>
        <authorList>
            <person name="Zhou Z."/>
        </authorList>
    </citation>
    <scope>NUCLEOTIDE SEQUENCE [LARGE SCALE GENOMIC DNA]</scope>
    <source>
        <strain evidence="2">z8</strain>
    </source>
</reference>
<protein>
    <submittedName>
        <fullName evidence="1">Uncharacterized protein</fullName>
    </submittedName>
</protein>
<comment type="caution">
    <text evidence="1">The sequence shown here is derived from an EMBL/GenBank/DDBJ whole genome shotgun (WGS) entry which is preliminary data.</text>
</comment>
<organism evidence="1 2">
    <name type="scientific">Nostoc linckia z8</name>
    <dbReference type="NCBI Taxonomy" id="1628746"/>
    <lineage>
        <taxon>Bacteria</taxon>
        <taxon>Bacillati</taxon>
        <taxon>Cyanobacteriota</taxon>
        <taxon>Cyanophyceae</taxon>
        <taxon>Nostocales</taxon>
        <taxon>Nostocaceae</taxon>
        <taxon>Nostoc</taxon>
    </lineage>
</organism>
<accession>A0A9Q5ZAZ9</accession>